<evidence type="ECO:0000313" key="2">
    <source>
        <dbReference type="Proteomes" id="UP000639403"/>
    </source>
</evidence>
<dbReference type="Proteomes" id="UP000639403">
    <property type="component" value="Unassembled WGS sequence"/>
</dbReference>
<accession>A0A8H7U1G2</accession>
<comment type="caution">
    <text evidence="1">The sequence shown here is derived from an EMBL/GenBank/DDBJ whole genome shotgun (WGS) entry which is preliminary data.</text>
</comment>
<reference evidence="1" key="2">
    <citation type="journal article" name="Front. Microbiol.">
        <title>Degradative Capacity of Two Strains of Rhodonia placenta: From Phenotype to Genotype.</title>
        <authorList>
            <person name="Kolle M."/>
            <person name="Horta M.A.C."/>
            <person name="Nowrousian M."/>
            <person name="Ohm R.A."/>
            <person name="Benz J.P."/>
            <person name="Pilgard A."/>
        </authorList>
    </citation>
    <scope>NUCLEOTIDE SEQUENCE</scope>
    <source>
        <strain evidence="1">FPRL280</strain>
    </source>
</reference>
<gene>
    <name evidence="1" type="ORF">IEO21_05627</name>
</gene>
<evidence type="ECO:0000313" key="1">
    <source>
        <dbReference type="EMBL" id="KAF9813393.1"/>
    </source>
</evidence>
<dbReference type="AlphaFoldDB" id="A0A8H7U1G2"/>
<organism evidence="1 2">
    <name type="scientific">Rhodonia placenta</name>
    <dbReference type="NCBI Taxonomy" id="104341"/>
    <lineage>
        <taxon>Eukaryota</taxon>
        <taxon>Fungi</taxon>
        <taxon>Dikarya</taxon>
        <taxon>Basidiomycota</taxon>
        <taxon>Agaricomycotina</taxon>
        <taxon>Agaricomycetes</taxon>
        <taxon>Polyporales</taxon>
        <taxon>Adustoporiaceae</taxon>
        <taxon>Rhodonia</taxon>
    </lineage>
</organism>
<dbReference type="EMBL" id="JADOXO010000106">
    <property type="protein sequence ID" value="KAF9813393.1"/>
    <property type="molecule type" value="Genomic_DNA"/>
</dbReference>
<name>A0A8H7U1G2_9APHY</name>
<sequence>MQFVSETRHCDAMYLFASSRRED</sequence>
<proteinExistence type="predicted"/>
<protein>
    <submittedName>
        <fullName evidence="1">Uncharacterized protein</fullName>
    </submittedName>
</protein>
<reference evidence="1" key="1">
    <citation type="submission" date="2020-11" db="EMBL/GenBank/DDBJ databases">
        <authorList>
            <person name="Koelle M."/>
            <person name="Horta M.A.C."/>
            <person name="Nowrousian M."/>
            <person name="Ohm R.A."/>
            <person name="Benz P."/>
            <person name="Pilgard A."/>
        </authorList>
    </citation>
    <scope>NUCLEOTIDE SEQUENCE</scope>
    <source>
        <strain evidence="1">FPRL280</strain>
    </source>
</reference>